<dbReference type="PANTHER" id="PTHR23244">
    <property type="entry name" value="KELCH REPEAT DOMAIN"/>
    <property type="match status" value="1"/>
</dbReference>
<comment type="caution">
    <text evidence="1">The sequence shown here is derived from an EMBL/GenBank/DDBJ whole genome shotgun (WGS) entry which is preliminary data.</text>
</comment>
<dbReference type="Pfam" id="PF24681">
    <property type="entry name" value="Kelch_KLHDC2_KLHL20_DRC7"/>
    <property type="match status" value="1"/>
</dbReference>
<dbReference type="Proteomes" id="UP001198163">
    <property type="component" value="Unassembled WGS sequence"/>
</dbReference>
<dbReference type="Gene3D" id="2.120.10.80">
    <property type="entry name" value="Kelch-type beta propeller"/>
    <property type="match status" value="1"/>
</dbReference>
<dbReference type="EMBL" id="JAINWA010000003">
    <property type="protein sequence ID" value="MCD1656016.1"/>
    <property type="molecule type" value="Genomic_DNA"/>
</dbReference>
<organism evidence="1 2">
    <name type="scientific">Teretinema zuelzerae</name>
    <dbReference type="NCBI Taxonomy" id="156"/>
    <lineage>
        <taxon>Bacteria</taxon>
        <taxon>Pseudomonadati</taxon>
        <taxon>Spirochaetota</taxon>
        <taxon>Spirochaetia</taxon>
        <taxon>Spirochaetales</taxon>
        <taxon>Treponemataceae</taxon>
        <taxon>Teretinema</taxon>
    </lineage>
</organism>
<dbReference type="SUPFAM" id="SSF117281">
    <property type="entry name" value="Kelch motif"/>
    <property type="match status" value="1"/>
</dbReference>
<dbReference type="InterPro" id="IPR015915">
    <property type="entry name" value="Kelch-typ_b-propeller"/>
</dbReference>
<accession>A0AAE3ELE8</accession>
<gene>
    <name evidence="1" type="ORF">K7J14_15055</name>
</gene>
<sequence length="328" mass="38134">MKMISFELEEYWDYELLDENSPLLRGSAASCIDQKNSILFVFGGITNKFTPTSELVVFDISTSKICKNIVLPVTPRINHEMYFYDNKLYIVGGLSYTQFGSTKVFDEILIYELENDEIEKIDAPNMKFRSSSVLSIEDKKIYYYGGLNCDPQLLNVFDITTKICDTFILDENIVFKTGSTSICINTDKVLCFSGFTQNNYPICHSEYVLMDLKNMKLISKKCNEFVGRTFSKAVYIEKYKKVFFMLGTYNGMEVCRSIIFYDIEKDEFNDLYVQGLPFDLNESVVFYCSSKNRIFIYGGFSMNKIQPYKWSLDLNVLEKNPMYTEIFF</sequence>
<protein>
    <submittedName>
        <fullName evidence="1">Uncharacterized protein</fullName>
    </submittedName>
</protein>
<evidence type="ECO:0000313" key="1">
    <source>
        <dbReference type="EMBL" id="MCD1656016.1"/>
    </source>
</evidence>
<dbReference type="PANTHER" id="PTHR23244:SF485">
    <property type="entry name" value="MULTIPLE EGF LIKE DOMAINS 8, ISOFORM B"/>
    <property type="match status" value="1"/>
</dbReference>
<evidence type="ECO:0000313" key="2">
    <source>
        <dbReference type="Proteomes" id="UP001198163"/>
    </source>
</evidence>
<proteinExistence type="predicted"/>
<dbReference type="RefSeq" id="WP_230758306.1">
    <property type="nucleotide sequence ID" value="NZ_JAINWA010000003.1"/>
</dbReference>
<reference evidence="1" key="1">
    <citation type="submission" date="2021-08" db="EMBL/GenBank/DDBJ databases">
        <title>Comparative analyses of Brucepasteria parasyntrophica and Teretinema zuelzerae.</title>
        <authorList>
            <person name="Song Y."/>
            <person name="Brune A."/>
        </authorList>
    </citation>
    <scope>NUCLEOTIDE SEQUENCE</scope>
    <source>
        <strain evidence="1">DSM 1903</strain>
    </source>
</reference>
<name>A0AAE3ELE8_9SPIR</name>
<dbReference type="AlphaFoldDB" id="A0AAE3ELE8"/>
<keyword evidence="2" id="KW-1185">Reference proteome</keyword>